<gene>
    <name evidence="1" type="ORF">RISK_004860</name>
</gene>
<comment type="caution">
    <text evidence="1">The sequence shown here is derived from an EMBL/GenBank/DDBJ whole genome shotgun (WGS) entry which is preliminary data.</text>
</comment>
<reference evidence="1" key="1">
    <citation type="submission" date="2015-05" db="EMBL/GenBank/DDBJ databases">
        <title>Permanent draft genome of Rhodopirellula islandicus K833.</title>
        <authorList>
            <person name="Kizina J."/>
            <person name="Richter M."/>
            <person name="Glockner F.O."/>
            <person name="Harder J."/>
        </authorList>
    </citation>
    <scope>NUCLEOTIDE SEQUENCE [LARGE SCALE GENOMIC DNA]</scope>
    <source>
        <strain evidence="1">K833</strain>
    </source>
</reference>
<proteinExistence type="predicted"/>
<evidence type="ECO:0000313" key="1">
    <source>
        <dbReference type="EMBL" id="KLU03094.1"/>
    </source>
</evidence>
<dbReference type="PATRIC" id="fig|595434.4.peg.4613"/>
<accession>A0A0J1EBX9</accession>
<dbReference type="EMBL" id="LECT01000041">
    <property type="protein sequence ID" value="KLU03094.1"/>
    <property type="molecule type" value="Genomic_DNA"/>
</dbReference>
<dbReference type="AlphaFoldDB" id="A0A0J1EBX9"/>
<organism evidence="1 2">
    <name type="scientific">Rhodopirellula islandica</name>
    <dbReference type="NCBI Taxonomy" id="595434"/>
    <lineage>
        <taxon>Bacteria</taxon>
        <taxon>Pseudomonadati</taxon>
        <taxon>Planctomycetota</taxon>
        <taxon>Planctomycetia</taxon>
        <taxon>Pirellulales</taxon>
        <taxon>Pirellulaceae</taxon>
        <taxon>Rhodopirellula</taxon>
    </lineage>
</organism>
<dbReference type="STRING" id="595434.RISK_004860"/>
<name>A0A0J1EBX9_RHOIS</name>
<sequence>MRYFNPESVVVNSVGASGSAGPGELVRVVGAHPSDSIAIANTNAREA</sequence>
<dbReference type="Proteomes" id="UP000036367">
    <property type="component" value="Unassembled WGS sequence"/>
</dbReference>
<evidence type="ECO:0000313" key="2">
    <source>
        <dbReference type="Proteomes" id="UP000036367"/>
    </source>
</evidence>
<keyword evidence="2" id="KW-1185">Reference proteome</keyword>
<protein>
    <submittedName>
        <fullName evidence="1">Uncharacterized protein</fullName>
    </submittedName>
</protein>